<evidence type="ECO:0000313" key="2">
    <source>
        <dbReference type="EMBL" id="MDI5933168.1"/>
    </source>
</evidence>
<reference evidence="2 3" key="1">
    <citation type="submission" date="2023-04" db="EMBL/GenBank/DDBJ databases">
        <title>Halomonas strains isolated from rhizosphere soil.</title>
        <authorList>
            <person name="Xu L."/>
            <person name="Sun J.-Q."/>
        </authorList>
    </citation>
    <scope>NUCLEOTIDE SEQUENCE [LARGE SCALE GENOMIC DNA]</scope>
    <source>
        <strain evidence="2 3">LN1S58</strain>
    </source>
</reference>
<gene>
    <name evidence="2" type="ORF">QLQ84_05135</name>
</gene>
<sequence>MADDLAEVVPRQRIPANHDRIDGVVIGRLVGFDDGGYPLVAFPGNDNDAGTRARTVIDLGADDIGRELALMFENGDPARPLILGRMHCPVYSPGGAPRRSAVIAETDGERLELRADQEIVLRCGRASITLTRTGKILLRGAYLLSRSSGVNRIKGGSVQIN</sequence>
<proteinExistence type="predicted"/>
<dbReference type="EMBL" id="JASCQO010000023">
    <property type="protein sequence ID" value="MDI5933168.1"/>
    <property type="molecule type" value="Genomic_DNA"/>
</dbReference>
<dbReference type="RefSeq" id="WP_282720692.1">
    <property type="nucleotide sequence ID" value="NZ_JASCQO010000023.1"/>
</dbReference>
<dbReference type="InterPro" id="IPR045506">
    <property type="entry name" value="DUF6484"/>
</dbReference>
<evidence type="ECO:0000259" key="1">
    <source>
        <dbReference type="Pfam" id="PF20093"/>
    </source>
</evidence>
<feature type="domain" description="DUF6484" evidence="1">
    <location>
        <begin position="26"/>
        <end position="86"/>
    </location>
</feature>
<keyword evidence="3" id="KW-1185">Reference proteome</keyword>
<evidence type="ECO:0000313" key="3">
    <source>
        <dbReference type="Proteomes" id="UP001244242"/>
    </source>
</evidence>
<dbReference type="Proteomes" id="UP001244242">
    <property type="component" value="Unassembled WGS sequence"/>
</dbReference>
<dbReference type="Pfam" id="PF20093">
    <property type="entry name" value="DUF6484"/>
    <property type="match status" value="1"/>
</dbReference>
<name>A0ABT6VJK7_9GAMM</name>
<organism evidence="2 3">
    <name type="scientific">Halomonas kalidii</name>
    <dbReference type="NCBI Taxonomy" id="3043293"/>
    <lineage>
        <taxon>Bacteria</taxon>
        <taxon>Pseudomonadati</taxon>
        <taxon>Pseudomonadota</taxon>
        <taxon>Gammaproteobacteria</taxon>
        <taxon>Oceanospirillales</taxon>
        <taxon>Halomonadaceae</taxon>
        <taxon>Halomonas</taxon>
    </lineage>
</organism>
<protein>
    <submittedName>
        <fullName evidence="2">DUF6484 domain-containing protein</fullName>
    </submittedName>
</protein>
<comment type="caution">
    <text evidence="2">The sequence shown here is derived from an EMBL/GenBank/DDBJ whole genome shotgun (WGS) entry which is preliminary data.</text>
</comment>
<accession>A0ABT6VJK7</accession>